<feature type="transmembrane region" description="Helical" evidence="1">
    <location>
        <begin position="47"/>
        <end position="66"/>
    </location>
</feature>
<comment type="caution">
    <text evidence="2">The sequence shown here is derived from an EMBL/GenBank/DDBJ whole genome shotgun (WGS) entry which is preliminary data.</text>
</comment>
<evidence type="ECO:0000313" key="3">
    <source>
        <dbReference type="Proteomes" id="UP000054988"/>
    </source>
</evidence>
<dbReference type="AlphaFoldDB" id="A0A0W0FY02"/>
<keyword evidence="1" id="KW-0812">Transmembrane</keyword>
<feature type="transmembrane region" description="Helical" evidence="1">
    <location>
        <begin position="111"/>
        <end position="135"/>
    </location>
</feature>
<proteinExistence type="predicted"/>
<reference evidence="2 3" key="1">
    <citation type="submission" date="2015-12" db="EMBL/GenBank/DDBJ databases">
        <title>Draft genome sequence of Moniliophthora roreri, the causal agent of frosty pod rot of cacao.</title>
        <authorList>
            <person name="Aime M.C."/>
            <person name="Diaz-Valderrama J.R."/>
            <person name="Kijpornyongpan T."/>
            <person name="Phillips-Mora W."/>
        </authorList>
    </citation>
    <scope>NUCLEOTIDE SEQUENCE [LARGE SCALE GENOMIC DNA]</scope>
    <source>
        <strain evidence="2 3">MCA 2952</strain>
    </source>
</reference>
<evidence type="ECO:0000256" key="1">
    <source>
        <dbReference type="SAM" id="Phobius"/>
    </source>
</evidence>
<organism evidence="2 3">
    <name type="scientific">Moniliophthora roreri</name>
    <name type="common">Frosty pod rot fungus</name>
    <name type="synonym">Monilia roreri</name>
    <dbReference type="NCBI Taxonomy" id="221103"/>
    <lineage>
        <taxon>Eukaryota</taxon>
        <taxon>Fungi</taxon>
        <taxon>Dikarya</taxon>
        <taxon>Basidiomycota</taxon>
        <taxon>Agaricomycotina</taxon>
        <taxon>Agaricomycetes</taxon>
        <taxon>Agaricomycetidae</taxon>
        <taxon>Agaricales</taxon>
        <taxon>Marasmiineae</taxon>
        <taxon>Marasmiaceae</taxon>
        <taxon>Moniliophthora</taxon>
    </lineage>
</organism>
<dbReference type="Proteomes" id="UP000054988">
    <property type="component" value="Unassembled WGS sequence"/>
</dbReference>
<sequence length="148" mass="17136">MSQPKGELNGCNATSPIVSIRRHDPGEDVIPSKEQIPEEESIKYPQGLELALITLALCLSVFIMALNNTQVYLQTHVDVMYDLFSSKNHCNSYQITDHFEFLDDLGWHGSAYLFTMAGIQLLYGKFYTFFSIKYLRDRVTNLWRRNYK</sequence>
<keyword evidence="1" id="KW-0472">Membrane</keyword>
<dbReference type="EMBL" id="LATX01001507">
    <property type="protein sequence ID" value="KTB41146.1"/>
    <property type="molecule type" value="Genomic_DNA"/>
</dbReference>
<keyword evidence="1" id="KW-1133">Transmembrane helix</keyword>
<evidence type="ECO:0000313" key="2">
    <source>
        <dbReference type="EMBL" id="KTB41146.1"/>
    </source>
</evidence>
<protein>
    <submittedName>
        <fullName evidence="2">Uncharacterized protein</fullName>
    </submittedName>
</protein>
<gene>
    <name evidence="2" type="ORF">WG66_6276</name>
</gene>
<name>A0A0W0FY02_MONRR</name>
<accession>A0A0W0FY02</accession>